<protein>
    <submittedName>
        <fullName evidence="9">RagB/SusD family nutrient uptake outer membrane protein</fullName>
    </submittedName>
</protein>
<evidence type="ECO:0000313" key="10">
    <source>
        <dbReference type="Proteomes" id="UP001226434"/>
    </source>
</evidence>
<comment type="subcellular location">
    <subcellularLocation>
        <location evidence="1">Cell outer membrane</location>
    </subcellularLocation>
</comment>
<evidence type="ECO:0000259" key="7">
    <source>
        <dbReference type="Pfam" id="PF07980"/>
    </source>
</evidence>
<comment type="caution">
    <text evidence="9">The sequence shown here is derived from an EMBL/GenBank/DDBJ whole genome shotgun (WGS) entry which is preliminary data.</text>
</comment>
<evidence type="ECO:0000256" key="6">
    <source>
        <dbReference type="SAM" id="SignalP"/>
    </source>
</evidence>
<evidence type="ECO:0000256" key="2">
    <source>
        <dbReference type="ARBA" id="ARBA00006275"/>
    </source>
</evidence>
<evidence type="ECO:0000256" key="3">
    <source>
        <dbReference type="ARBA" id="ARBA00022729"/>
    </source>
</evidence>
<comment type="similarity">
    <text evidence="2">Belongs to the SusD family.</text>
</comment>
<sequence>MKKLFSYILLSTVAFASCKKTFLDENMQSAYAPQNTLSDSLGFEANVAGILSRIRAQYTSDDDQGLLGAMFLGTDVVINGQTTAAMFPYVNNETMSSSDFAAGTYWRWAYTTLNNINTVIAASQNPAVTGTSENNKAYVGAEAKFYRAYVYNFLVTLWGPVPMTLTPISSPKTDFTRTTVDSVNAQIVKDLTEAVAVLPADPRTARKEFRPNKAMCQQLLAEVYLRMNKPDLAEAQCQAVIANPAFALVKARYGVKASMPGDYYNDMFLIGNQRYGQGNKEAIWVIEQDLNTPGGANSSSSNASTDQHRRMWVPYYAGITNMVIADSLGGRGIGRFRLSNWVMYGLYDQYDIRNSKYNFRRELRYNDPSKPKYGQVLTIADGDTVWHINPYVTKWNNYNPADINGYGTYHDITVMRLGETYLLLAEAQFKQNRSADAAASINVLRQRAYPDYPAHGQVQAADISLNFILDERARELISEENRRMTLIRTGTLVQRCTDYLNKYNTGTGQTVTGLDKVTARKGLLPIPQSAIDLNTGAKLDQNTGY</sequence>
<dbReference type="InterPro" id="IPR011990">
    <property type="entry name" value="TPR-like_helical_dom_sf"/>
</dbReference>
<name>A0ABT6RA68_9BACT</name>
<gene>
    <name evidence="9" type="ORF">QJ048_06765</name>
</gene>
<feature type="chain" id="PRO_5046312584" evidence="6">
    <location>
        <begin position="17"/>
        <end position="545"/>
    </location>
</feature>
<feature type="signal peptide" evidence="6">
    <location>
        <begin position="1"/>
        <end position="16"/>
    </location>
</feature>
<evidence type="ECO:0000313" key="9">
    <source>
        <dbReference type="EMBL" id="MDI3319467.1"/>
    </source>
</evidence>
<evidence type="ECO:0000256" key="5">
    <source>
        <dbReference type="ARBA" id="ARBA00023237"/>
    </source>
</evidence>
<feature type="domain" description="SusD-like N-terminal" evidence="8">
    <location>
        <begin position="22"/>
        <end position="225"/>
    </location>
</feature>
<dbReference type="EMBL" id="JASBRG010000003">
    <property type="protein sequence ID" value="MDI3319467.1"/>
    <property type="molecule type" value="Genomic_DNA"/>
</dbReference>
<dbReference type="InterPro" id="IPR012944">
    <property type="entry name" value="SusD_RagB_dom"/>
</dbReference>
<dbReference type="Pfam" id="PF07980">
    <property type="entry name" value="SusD_RagB"/>
    <property type="match status" value="1"/>
</dbReference>
<keyword evidence="10" id="KW-1185">Reference proteome</keyword>
<dbReference type="PROSITE" id="PS51257">
    <property type="entry name" value="PROKAR_LIPOPROTEIN"/>
    <property type="match status" value="1"/>
</dbReference>
<dbReference type="Pfam" id="PF14322">
    <property type="entry name" value="SusD-like_3"/>
    <property type="match status" value="1"/>
</dbReference>
<evidence type="ECO:0000256" key="1">
    <source>
        <dbReference type="ARBA" id="ARBA00004442"/>
    </source>
</evidence>
<feature type="domain" description="RagB/SusD" evidence="7">
    <location>
        <begin position="386"/>
        <end position="545"/>
    </location>
</feature>
<evidence type="ECO:0000256" key="4">
    <source>
        <dbReference type="ARBA" id="ARBA00023136"/>
    </source>
</evidence>
<accession>A0ABT6RA68</accession>
<dbReference type="InterPro" id="IPR033985">
    <property type="entry name" value="SusD-like_N"/>
</dbReference>
<dbReference type="Gene3D" id="1.25.40.390">
    <property type="match status" value="1"/>
</dbReference>
<evidence type="ECO:0000259" key="8">
    <source>
        <dbReference type="Pfam" id="PF14322"/>
    </source>
</evidence>
<organism evidence="9 10">
    <name type="scientific">Pinibacter soli</name>
    <dbReference type="NCBI Taxonomy" id="3044211"/>
    <lineage>
        <taxon>Bacteria</taxon>
        <taxon>Pseudomonadati</taxon>
        <taxon>Bacteroidota</taxon>
        <taxon>Chitinophagia</taxon>
        <taxon>Chitinophagales</taxon>
        <taxon>Chitinophagaceae</taxon>
        <taxon>Pinibacter</taxon>
    </lineage>
</organism>
<dbReference type="Proteomes" id="UP001226434">
    <property type="component" value="Unassembled WGS sequence"/>
</dbReference>
<dbReference type="SUPFAM" id="SSF48452">
    <property type="entry name" value="TPR-like"/>
    <property type="match status" value="1"/>
</dbReference>
<reference evidence="9 10" key="1">
    <citation type="submission" date="2023-05" db="EMBL/GenBank/DDBJ databases">
        <title>Genome sequence of Pinibacter sp. MAH-24.</title>
        <authorList>
            <person name="Huq M.A."/>
        </authorList>
    </citation>
    <scope>NUCLEOTIDE SEQUENCE [LARGE SCALE GENOMIC DNA]</scope>
    <source>
        <strain evidence="9 10">MAH-24</strain>
    </source>
</reference>
<keyword evidence="5" id="KW-0998">Cell outer membrane</keyword>
<dbReference type="RefSeq" id="WP_282333583.1">
    <property type="nucleotide sequence ID" value="NZ_JASBRG010000003.1"/>
</dbReference>
<keyword evidence="4" id="KW-0472">Membrane</keyword>
<keyword evidence="3 6" id="KW-0732">Signal</keyword>
<proteinExistence type="inferred from homology"/>